<protein>
    <submittedName>
        <fullName evidence="2">VP2</fullName>
    </submittedName>
</protein>
<reference evidence="2" key="1">
    <citation type="journal article" date="2018" name="J. Gen. Virol.">
        <title>New genotypes of Liao ning virus (LNV) in Australia exhibit an insect-specific phenotype.</title>
        <authorList>
            <person name="Prow N.A."/>
            <person name="Mah M.G."/>
            <person name="Deerain J.M."/>
            <person name="Warrilow D."/>
            <person name="Colmant A.M.G."/>
            <person name="O'Brien C.A."/>
            <person name="Harrison J.J."/>
            <person name="McLean B.J."/>
            <person name="Hewlett E.K."/>
            <person name="Piyasena T.B.H."/>
            <person name="Hall-Mendelin S."/>
            <person name="van den Hurk A.F."/>
            <person name="Watterson D."/>
            <person name="Huang B."/>
            <person name="Schulz B.L."/>
            <person name="Webb C.E."/>
            <person name="Johansen C.A."/>
            <person name="Chow W.K."/>
            <person name="Hobson-Peters J."/>
            <person name="Cazier C."/>
            <person name="Coffey L.L."/>
            <person name="Faddy H.M."/>
            <person name="Suhrbier A."/>
            <person name="Bielefeldt-Ohmann H."/>
            <person name="Hall R.A."/>
        </authorList>
    </citation>
    <scope>NUCLEOTIDE SEQUENCE</scope>
    <source>
        <strain evidence="2">LN-5724</strain>
    </source>
</reference>
<dbReference type="NCBIfam" id="TIGR04236">
    <property type="entry name" value="seadorna_VP2"/>
    <property type="match status" value="1"/>
</dbReference>
<evidence type="ECO:0000313" key="2">
    <source>
        <dbReference type="EMBL" id="AVP49960.1"/>
    </source>
</evidence>
<evidence type="ECO:0000256" key="1">
    <source>
        <dbReference type="SAM" id="MobiDB-lite"/>
    </source>
</evidence>
<sequence>MSSRNRRSNMKKNKQNAARKEENVVEDSGSVSHSRLMSVMGKEAFDSLMAALAIREVPRNTDPILGSIATSSLQYKDVAGPQPADRDNAVKEGNLPPAELKIPADTTVVAGRLATMVTDPMTTKNQSEVVDKLRAAMSDGMAKDMPTREVQVDISRGVDQASIDAQHQVLMAMTRQTPNIIKELKKDTRKIRKLEIGPTNLEIITSSLGRESVILERFPYVEILNSVELTVQLAMLAARLIRTYQLDDPVVLDSQGNYVTQPFEPGTKFTRDGLSYSQIVDALNAKRNYNNEARLMPAEVMAIMRSALIVDNRDGRSVTSCFDGRIKNSIIQMGVRVWGRNIIKLTEYMELLRAEIPANYRLKEYSGLELHRGYVYYQPRHGSLRVLIDLLRRECSEYFLPLITRELAIVKSEIVTTGSIQQLISSDNNVSISRSSYANQLLASLDLSSNEKVRTYIIMASMFKNFKLDVEYGQIPNIIDCMAATFYLLFIADDNITDSSYTSSLLTITSFIKNRPIDALPWNDPAQLRNELRMASWPFVERNTPVQFRVRYSPIMSDGEPGLYNGAFNCNSDRQHTMRDLSNIISNMSNNRWRVGNSNQLGTLMSTTISSAYTLIMKSVSSYNDVISRVRGGIPNALATGLDYSRGGYKVSSIQVVSYFLSLSPLSMTPSLYDSIDTMAWENLKQYEDLANDIDRTLIMARSIMRVERPEEAPIMSYVNGMSRVIDECWDDSNKYNFISRTMEALLAAAQLSGKEGYKHLLYEMIRKQQHDTINEPLAEITDNVINILRNNLGAFGITYNILIYPSNAAIVRDARFDNVFRRSPFLATMPVETYPSITYHELMLSRDFARQISRGVIVTGVPFQYTLEFKTGNFNSYLKNEVISVTKSGPVINKIEFVIGFNDGPQIEAEYADILDRNYGIAIPTPPNLDLIMDYNRSLVNYENADRNALYIEDHTLVYTRP</sequence>
<dbReference type="EMBL" id="MG725034">
    <property type="protein sequence ID" value="AVP49960.1"/>
    <property type="molecule type" value="Genomic_RNA"/>
</dbReference>
<feature type="region of interest" description="Disordered" evidence="1">
    <location>
        <begin position="78"/>
        <end position="97"/>
    </location>
</feature>
<feature type="compositionally biased region" description="Basic residues" evidence="1">
    <location>
        <begin position="1"/>
        <end position="14"/>
    </location>
</feature>
<feature type="region of interest" description="Disordered" evidence="1">
    <location>
        <begin position="1"/>
        <end position="29"/>
    </location>
</feature>
<dbReference type="InterPro" id="IPR026384">
    <property type="entry name" value="Seadorna_VP2"/>
</dbReference>
<proteinExistence type="predicted"/>
<name>A0A2P1N6P1_9REOV</name>
<organism evidence="2">
    <name type="scientific">Liao ning virus</name>
    <dbReference type="NCBI Taxonomy" id="246280"/>
    <lineage>
        <taxon>Viruses</taxon>
        <taxon>Riboviria</taxon>
        <taxon>Orthornavirae</taxon>
        <taxon>Duplornaviricota</taxon>
        <taxon>Resentoviricetes</taxon>
        <taxon>Reovirales</taxon>
        <taxon>Sedoreoviridae</taxon>
        <taxon>Seadornavirus</taxon>
        <taxon>Seadornavirus liaoningense</taxon>
    </lineage>
</organism>
<accession>A0A2P1N6P1</accession>
<dbReference type="Pfam" id="PF25643">
    <property type="entry name" value="Seadorna_VP2"/>
    <property type="match status" value="1"/>
</dbReference>